<proteinExistence type="predicted"/>
<dbReference type="InterPro" id="IPR004875">
    <property type="entry name" value="DDE_SF_endonuclease_dom"/>
</dbReference>
<dbReference type="Pfam" id="PF04218">
    <property type="entry name" value="CENP-B_N"/>
    <property type="match status" value="1"/>
</dbReference>
<feature type="compositionally biased region" description="Basic and acidic residues" evidence="4">
    <location>
        <begin position="65"/>
        <end position="76"/>
    </location>
</feature>
<evidence type="ECO:0000256" key="2">
    <source>
        <dbReference type="ARBA" id="ARBA00023125"/>
    </source>
</evidence>
<reference evidence="6 7" key="1">
    <citation type="journal article" date="2024" name="BMC Genomics">
        <title>Genome assembly of redclaw crayfish (Cherax quadricarinatus) provides insights into its immune adaptation and hypoxia tolerance.</title>
        <authorList>
            <person name="Liu Z."/>
            <person name="Zheng J."/>
            <person name="Li H."/>
            <person name="Fang K."/>
            <person name="Wang S."/>
            <person name="He J."/>
            <person name="Zhou D."/>
            <person name="Weng S."/>
            <person name="Chi M."/>
            <person name="Gu Z."/>
            <person name="He J."/>
            <person name="Li F."/>
            <person name="Wang M."/>
        </authorList>
    </citation>
    <scope>NUCLEOTIDE SEQUENCE [LARGE SCALE GENOMIC DNA]</scope>
    <source>
        <strain evidence="6">ZL_2023a</strain>
    </source>
</reference>
<dbReference type="GO" id="GO:0005634">
    <property type="term" value="C:nucleus"/>
    <property type="evidence" value="ECO:0007669"/>
    <property type="project" value="UniProtKB-SubCell"/>
</dbReference>
<dbReference type="SMART" id="SM00674">
    <property type="entry name" value="CENPB"/>
    <property type="match status" value="1"/>
</dbReference>
<dbReference type="InterPro" id="IPR006600">
    <property type="entry name" value="HTH_CenpB_DNA-bd_dom"/>
</dbReference>
<name>A0AAW0WE53_CHEQU</name>
<protein>
    <recommendedName>
        <fullName evidence="5">HTH CENPB-type domain-containing protein</fullName>
    </recommendedName>
</protein>
<dbReference type="InterPro" id="IPR009057">
    <property type="entry name" value="Homeodomain-like_sf"/>
</dbReference>
<evidence type="ECO:0000313" key="6">
    <source>
        <dbReference type="EMBL" id="KAK8726023.1"/>
    </source>
</evidence>
<dbReference type="PANTHER" id="PTHR19303">
    <property type="entry name" value="TRANSPOSON"/>
    <property type="match status" value="1"/>
</dbReference>
<comment type="subcellular location">
    <subcellularLocation>
        <location evidence="1">Nucleus</location>
    </subcellularLocation>
</comment>
<dbReference type="EMBL" id="JARKIK010000080">
    <property type="protein sequence ID" value="KAK8726023.1"/>
    <property type="molecule type" value="Genomic_DNA"/>
</dbReference>
<feature type="compositionally biased region" description="Polar residues" evidence="4">
    <location>
        <begin position="672"/>
        <end position="693"/>
    </location>
</feature>
<accession>A0AAW0WE53</accession>
<dbReference type="Pfam" id="PF03221">
    <property type="entry name" value="HTH_Tnp_Tc5"/>
    <property type="match status" value="1"/>
</dbReference>
<dbReference type="Pfam" id="PF03184">
    <property type="entry name" value="DDE_1"/>
    <property type="match status" value="1"/>
</dbReference>
<dbReference type="InterPro" id="IPR007889">
    <property type="entry name" value="HTH_Psq"/>
</dbReference>
<evidence type="ECO:0000256" key="3">
    <source>
        <dbReference type="ARBA" id="ARBA00023242"/>
    </source>
</evidence>
<keyword evidence="3" id="KW-0539">Nucleus</keyword>
<dbReference type="EMBL" id="JARKIK010000080">
    <property type="protein sequence ID" value="KAK8726022.1"/>
    <property type="molecule type" value="Genomic_DNA"/>
</dbReference>
<dbReference type="Proteomes" id="UP001445076">
    <property type="component" value="Unassembled WGS sequence"/>
</dbReference>
<comment type="caution">
    <text evidence="6">The sequence shown here is derived from an EMBL/GenBank/DDBJ whole genome shotgun (WGS) entry which is preliminary data.</text>
</comment>
<dbReference type="SUPFAM" id="SSF46689">
    <property type="entry name" value="Homeodomain-like"/>
    <property type="match status" value="2"/>
</dbReference>
<dbReference type="InterPro" id="IPR050863">
    <property type="entry name" value="CenT-Element_Derived"/>
</dbReference>
<evidence type="ECO:0000313" key="7">
    <source>
        <dbReference type="Proteomes" id="UP001445076"/>
    </source>
</evidence>
<dbReference type="AlphaFoldDB" id="A0AAW0WE53"/>
<dbReference type="PROSITE" id="PS51253">
    <property type="entry name" value="HTH_CENPB"/>
    <property type="match status" value="1"/>
</dbReference>
<dbReference type="PANTHER" id="PTHR19303:SF73">
    <property type="entry name" value="PROTEIN PDC2"/>
    <property type="match status" value="1"/>
</dbReference>
<feature type="region of interest" description="Disordered" evidence="4">
    <location>
        <begin position="667"/>
        <end position="695"/>
    </location>
</feature>
<feature type="domain" description="HTH CENPB-type" evidence="5">
    <location>
        <begin position="174"/>
        <end position="244"/>
    </location>
</feature>
<gene>
    <name evidence="6" type="ORF">OTU49_010341</name>
</gene>
<organism evidence="6 7">
    <name type="scientific">Cherax quadricarinatus</name>
    <name type="common">Australian red claw crayfish</name>
    <dbReference type="NCBI Taxonomy" id="27406"/>
    <lineage>
        <taxon>Eukaryota</taxon>
        <taxon>Metazoa</taxon>
        <taxon>Ecdysozoa</taxon>
        <taxon>Arthropoda</taxon>
        <taxon>Crustacea</taxon>
        <taxon>Multicrustacea</taxon>
        <taxon>Malacostraca</taxon>
        <taxon>Eumalacostraca</taxon>
        <taxon>Eucarida</taxon>
        <taxon>Decapoda</taxon>
        <taxon>Pleocyemata</taxon>
        <taxon>Astacidea</taxon>
        <taxon>Parastacoidea</taxon>
        <taxon>Parastacidae</taxon>
        <taxon>Cherax</taxon>
    </lineage>
</organism>
<feature type="compositionally biased region" description="Basic residues" evidence="4">
    <location>
        <begin position="77"/>
        <end position="96"/>
    </location>
</feature>
<sequence length="849" mass="96259">MDLQSYGNMARELVSDPQEMQHLNSPEVMQAPKAVIEEQEIFQKESEPHLSTTVNDDHEEEGAAEDDKAPDVEGQPKKKATRRGRAKVKKKGRGKRNVALSDAEVATAFTFMRKRRQDLTLGAKVKVLEMLDHEPKVPQGKIASMFRVSQSQVSRIMKNKDAIMAQWNRFATPDRKRCRLGKAGALEQILVDWYKEAKKQDLPISGPILMEKAKSIGNEMGIEFKPSAGWLGRWKDRNGVTLKRFKDKDGAPSVTKVGNHWRRYMFTKATKEYPLQNVWVVDETALAYNTLPKYMTPGTSSGNDKVSVILACNLAGTERRPAAVIGRPQSLSSLNLPVPFYHHPKAAITLGLFSSWLWEWDRELRSKRKKIIVLLNRAAHHPENLHLFNINITFFPPGTATVLQPLKLGIIYTFKALYRYQQLKYILAKTQANEQMNHTNAFNHNSLSPPSMGRCVSTLDAVFMIYKAWKHVSPETIVKGVVKAGLSKDVNALNVYDQVSPPPGVSQQDFEAFVTSDDGLHCTEHEEASTQSLSPHTGMITNIVQYPHSNIFNTSNNKSQQPNQIDAIENVRSPPKACEAVIACQVLRHYLQQQGGRLFDEFSELESAIHLDMILEMRPDFRNDLQSDPLHDASSVHSLEAHQVAHEQKLYYIQKVQDELQQQKVQKEMKKATQSPVPSQNTHTTLSTPTQGDATDAHNQILGLQSHDMHTQEMPRQEMMRQELQQPVQRQEHVRHDMIRPEYRHEVPHDNARTSLVELKAVKVSNFRPLHSDGRNEGRNNIKNDAMTVPADLRNHPAASHNAEAAELHHQGIPTDMSQNLRQPDARLDNPGIPYYTIPNPLHHYMQPK</sequence>
<keyword evidence="7" id="KW-1185">Reference proteome</keyword>
<dbReference type="Gene3D" id="1.10.10.60">
    <property type="entry name" value="Homeodomain-like"/>
    <property type="match status" value="2"/>
</dbReference>
<reference evidence="6" key="2">
    <citation type="submission" date="2024-01" db="EMBL/GenBank/DDBJ databases">
        <authorList>
            <person name="He J."/>
            <person name="Wang M."/>
            <person name="Zheng J."/>
            <person name="Liu Z."/>
        </authorList>
    </citation>
    <scope>NUCLEOTIDE SEQUENCE</scope>
    <source>
        <strain evidence="6">ZL_2023a</strain>
        <tissue evidence="6">Muscle</tissue>
    </source>
</reference>
<feature type="region of interest" description="Disordered" evidence="4">
    <location>
        <begin position="1"/>
        <end position="96"/>
    </location>
</feature>
<evidence type="ECO:0000256" key="4">
    <source>
        <dbReference type="SAM" id="MobiDB-lite"/>
    </source>
</evidence>
<evidence type="ECO:0000259" key="5">
    <source>
        <dbReference type="PROSITE" id="PS51253"/>
    </source>
</evidence>
<dbReference type="GO" id="GO:0003677">
    <property type="term" value="F:DNA binding"/>
    <property type="evidence" value="ECO:0007669"/>
    <property type="project" value="UniProtKB-KW"/>
</dbReference>
<evidence type="ECO:0000256" key="1">
    <source>
        <dbReference type="ARBA" id="ARBA00004123"/>
    </source>
</evidence>
<keyword evidence="2" id="KW-0238">DNA-binding</keyword>